<organism evidence="1 2">
    <name type="scientific">Dentiscutata heterogama</name>
    <dbReference type="NCBI Taxonomy" id="1316150"/>
    <lineage>
        <taxon>Eukaryota</taxon>
        <taxon>Fungi</taxon>
        <taxon>Fungi incertae sedis</taxon>
        <taxon>Mucoromycota</taxon>
        <taxon>Glomeromycotina</taxon>
        <taxon>Glomeromycetes</taxon>
        <taxon>Diversisporales</taxon>
        <taxon>Gigasporaceae</taxon>
        <taxon>Dentiscutata</taxon>
    </lineage>
</organism>
<evidence type="ECO:0000313" key="1">
    <source>
        <dbReference type="EMBL" id="CAG8472415.1"/>
    </source>
</evidence>
<keyword evidence="2" id="KW-1185">Reference proteome</keyword>
<proteinExistence type="predicted"/>
<comment type="caution">
    <text evidence="1">The sequence shown here is derived from an EMBL/GenBank/DDBJ whole genome shotgun (WGS) entry which is preliminary data.</text>
</comment>
<sequence>MKDKIHEELTNFLSVILEELLLEKNQKTNAIDDLLNSQSQMGSMKKCTFCQASDINNRKQVCPNCHNKLPTISEMNQQSNELSTIKNITDKSLIVPRSLKATRYSESDTQEPRTRPSFTTKSSRYRAQIRKTQFVNLKSNNHNFQNISGEWKISEEIKRFSEIACMKRIEFIKAKLINKTALDIWYPMPITCEEADH</sequence>
<gene>
    <name evidence="1" type="ORF">DHETER_LOCUS1774</name>
</gene>
<accession>A0ACA9KHU1</accession>
<dbReference type="Proteomes" id="UP000789702">
    <property type="component" value="Unassembled WGS sequence"/>
</dbReference>
<protein>
    <submittedName>
        <fullName evidence="1">12297_t:CDS:1</fullName>
    </submittedName>
</protein>
<evidence type="ECO:0000313" key="2">
    <source>
        <dbReference type="Proteomes" id="UP000789702"/>
    </source>
</evidence>
<reference evidence="1" key="1">
    <citation type="submission" date="2021-06" db="EMBL/GenBank/DDBJ databases">
        <authorList>
            <person name="Kallberg Y."/>
            <person name="Tangrot J."/>
            <person name="Rosling A."/>
        </authorList>
    </citation>
    <scope>NUCLEOTIDE SEQUENCE</scope>
    <source>
        <strain evidence="1">IL203A</strain>
    </source>
</reference>
<dbReference type="EMBL" id="CAJVPU010001138">
    <property type="protein sequence ID" value="CAG8472415.1"/>
    <property type="molecule type" value="Genomic_DNA"/>
</dbReference>
<name>A0ACA9KHU1_9GLOM</name>